<accession>A0A564FVD6</accession>
<organism evidence="2 3">
    <name type="scientific">Methylobacterium dankookense</name>
    <dbReference type="NCBI Taxonomy" id="560405"/>
    <lineage>
        <taxon>Bacteria</taxon>
        <taxon>Pseudomonadati</taxon>
        <taxon>Pseudomonadota</taxon>
        <taxon>Alphaproteobacteria</taxon>
        <taxon>Hyphomicrobiales</taxon>
        <taxon>Methylobacteriaceae</taxon>
        <taxon>Methylobacterium</taxon>
    </lineage>
</organism>
<sequence>MEMRRSRKVSPEEVFSALFAGININFAARSRPAALIVSLFMHASGQFPAIDDVTDTLSACSVQRLRIRDVIGLVAERSGADPETLKKAIGPYLELGQGVFGRLKLSLTKFNAPVQSSEALADLMSINLLVRSNSLSHDIGQMQSTLVSLSRVVSTVTPLKQV</sequence>
<reference evidence="2 3" key="1">
    <citation type="submission" date="2019-06" db="EMBL/GenBank/DDBJ databases">
        <authorList>
            <person name="Rodrigo-Torres L."/>
            <person name="Arahal R. D."/>
            <person name="Lucena T."/>
        </authorList>
    </citation>
    <scope>NUCLEOTIDE SEQUENCE [LARGE SCALE GENOMIC DNA]</scope>
    <source>
        <strain evidence="2 3">SW08-7</strain>
    </source>
</reference>
<dbReference type="RefSeq" id="WP_144762221.1">
    <property type="nucleotide sequence ID" value="NZ_BPQI01000072.1"/>
</dbReference>
<dbReference type="AlphaFoldDB" id="A0A564FVD6"/>
<evidence type="ECO:0000313" key="2">
    <source>
        <dbReference type="EMBL" id="VUF11758.1"/>
    </source>
</evidence>
<reference evidence="1" key="2">
    <citation type="journal article" date="2021" name="Front. Microbiol.">
        <title>Comprehensive Comparative Genomics and Phenotyping of Methylobacterium Species.</title>
        <authorList>
            <person name="Alessa O."/>
            <person name="Ogura Y."/>
            <person name="Fujitani Y."/>
            <person name="Takami H."/>
            <person name="Hayashi T."/>
            <person name="Sahin N."/>
            <person name="Tani A."/>
        </authorList>
    </citation>
    <scope>NUCLEOTIDE SEQUENCE</scope>
    <source>
        <strain evidence="1">DSM 22415</strain>
    </source>
</reference>
<protein>
    <submittedName>
        <fullName evidence="2">Uncharacterized protein</fullName>
    </submittedName>
</protein>
<evidence type="ECO:0000313" key="1">
    <source>
        <dbReference type="EMBL" id="GJD56734.1"/>
    </source>
</evidence>
<keyword evidence="4" id="KW-1185">Reference proteome</keyword>
<evidence type="ECO:0000313" key="3">
    <source>
        <dbReference type="Proteomes" id="UP000401717"/>
    </source>
</evidence>
<evidence type="ECO:0000313" key="4">
    <source>
        <dbReference type="Proteomes" id="UP001055303"/>
    </source>
</evidence>
<name>A0A564FVD6_9HYPH</name>
<dbReference type="OrthoDB" id="7996814at2"/>
<dbReference type="Proteomes" id="UP001055303">
    <property type="component" value="Unassembled WGS sequence"/>
</dbReference>
<dbReference type="Proteomes" id="UP000401717">
    <property type="component" value="Unassembled WGS sequence"/>
</dbReference>
<gene>
    <name evidence="1" type="ORF">IFDJLNFL_2631</name>
    <name evidence="2" type="ORF">MTDSW087_01442</name>
</gene>
<dbReference type="EMBL" id="BPQI01000072">
    <property type="protein sequence ID" value="GJD56734.1"/>
    <property type="molecule type" value="Genomic_DNA"/>
</dbReference>
<proteinExistence type="predicted"/>
<reference evidence="1" key="3">
    <citation type="submission" date="2021-08" db="EMBL/GenBank/DDBJ databases">
        <authorList>
            <person name="Tani A."/>
            <person name="Ola A."/>
            <person name="Ogura Y."/>
            <person name="Katsura K."/>
            <person name="Hayashi T."/>
        </authorList>
    </citation>
    <scope>NUCLEOTIDE SEQUENCE</scope>
    <source>
        <strain evidence="1">DSM 22415</strain>
    </source>
</reference>
<dbReference type="EMBL" id="CABFVH010000006">
    <property type="protein sequence ID" value="VUF11758.1"/>
    <property type="molecule type" value="Genomic_DNA"/>
</dbReference>